<dbReference type="GO" id="GO:0005829">
    <property type="term" value="C:cytosol"/>
    <property type="evidence" value="ECO:0007669"/>
    <property type="project" value="TreeGrafter"/>
</dbReference>
<accession>A0A4R9JWE3</accession>
<evidence type="ECO:0000313" key="7">
    <source>
        <dbReference type="Proteomes" id="UP000297693"/>
    </source>
</evidence>
<dbReference type="Gene3D" id="2.40.50.180">
    <property type="entry name" value="CheA-289, Domain 4"/>
    <property type="match status" value="1"/>
</dbReference>
<dbReference type="GO" id="GO:0006935">
    <property type="term" value="P:chemotaxis"/>
    <property type="evidence" value="ECO:0007669"/>
    <property type="project" value="UniProtKB-KW"/>
</dbReference>
<dbReference type="RefSeq" id="WP_135624451.1">
    <property type="nucleotide sequence ID" value="NZ_RQGD01000035.1"/>
</dbReference>
<gene>
    <name evidence="6" type="ORF">EHQ58_13625</name>
</gene>
<dbReference type="PROSITE" id="PS50851">
    <property type="entry name" value="CHEW"/>
    <property type="match status" value="1"/>
</dbReference>
<keyword evidence="3" id="KW-0963">Cytoplasm</keyword>
<dbReference type="InterPro" id="IPR039315">
    <property type="entry name" value="CheW"/>
</dbReference>
<dbReference type="AlphaFoldDB" id="A0A4R9JWE3"/>
<dbReference type="PANTHER" id="PTHR22617:SF41">
    <property type="entry name" value="CHEMOTAXIS SIGNAL TRANSDUCTION SYSTEM ADAPTOR PROTEIN CHEW"/>
    <property type="match status" value="1"/>
</dbReference>
<name>A0A4R9JWE3_9LEPT</name>
<organism evidence="6 7">
    <name type="scientific">Leptospira ognonensis</name>
    <dbReference type="NCBI Taxonomy" id="2484945"/>
    <lineage>
        <taxon>Bacteria</taxon>
        <taxon>Pseudomonadati</taxon>
        <taxon>Spirochaetota</taxon>
        <taxon>Spirochaetia</taxon>
        <taxon>Leptospirales</taxon>
        <taxon>Leptospiraceae</taxon>
        <taxon>Leptospira</taxon>
    </lineage>
</organism>
<evidence type="ECO:0000256" key="3">
    <source>
        <dbReference type="ARBA" id="ARBA00022490"/>
    </source>
</evidence>
<dbReference type="SMART" id="SM00260">
    <property type="entry name" value="CheW"/>
    <property type="match status" value="1"/>
</dbReference>
<dbReference type="Pfam" id="PF01584">
    <property type="entry name" value="CheW"/>
    <property type="match status" value="1"/>
</dbReference>
<reference evidence="6" key="1">
    <citation type="journal article" date="2019" name="PLoS Negl. Trop. Dis.">
        <title>Revisiting the worldwide diversity of Leptospira species in the environment.</title>
        <authorList>
            <person name="Vincent A.T."/>
            <person name="Schiettekatte O."/>
            <person name="Bourhy P."/>
            <person name="Veyrier F.J."/>
            <person name="Picardeau M."/>
        </authorList>
    </citation>
    <scope>NUCLEOTIDE SEQUENCE [LARGE SCALE GENOMIC DNA]</scope>
    <source>
        <strain evidence="6">201702476</strain>
    </source>
</reference>
<evidence type="ECO:0000313" key="6">
    <source>
        <dbReference type="EMBL" id="TGL57330.1"/>
    </source>
</evidence>
<dbReference type="SUPFAM" id="SSF50341">
    <property type="entry name" value="CheW-like"/>
    <property type="match status" value="1"/>
</dbReference>
<keyword evidence="7" id="KW-1185">Reference proteome</keyword>
<dbReference type="Gene3D" id="2.30.30.40">
    <property type="entry name" value="SH3 Domains"/>
    <property type="match status" value="1"/>
</dbReference>
<dbReference type="EMBL" id="RQGD01000035">
    <property type="protein sequence ID" value="TGL57330.1"/>
    <property type="molecule type" value="Genomic_DNA"/>
</dbReference>
<dbReference type="GO" id="GO:0007165">
    <property type="term" value="P:signal transduction"/>
    <property type="evidence" value="ECO:0007669"/>
    <property type="project" value="InterPro"/>
</dbReference>
<dbReference type="PANTHER" id="PTHR22617">
    <property type="entry name" value="CHEMOTAXIS SENSOR HISTIDINE KINASE-RELATED"/>
    <property type="match status" value="1"/>
</dbReference>
<feature type="domain" description="CheW-like" evidence="5">
    <location>
        <begin position="3"/>
        <end position="147"/>
    </location>
</feature>
<evidence type="ECO:0000256" key="2">
    <source>
        <dbReference type="ARBA" id="ARBA00021483"/>
    </source>
</evidence>
<dbReference type="Proteomes" id="UP000297693">
    <property type="component" value="Unassembled WGS sequence"/>
</dbReference>
<sequence length="162" mass="18305">MQEIQYLTFLISEEAFGLGILNIKEIIEFESVTHVPMMPSYIPGVINLRGNVVPVIDLNHRFYKQKTEFGRKTCIIITEVALEKESIDVGLLVDAVNEVVDIPENMIENAPSFGAKIRLDFIQGLGKVEDKFVILLNIEKILNLDELSMLQEKSALLEQNSD</sequence>
<dbReference type="InterPro" id="IPR002545">
    <property type="entry name" value="CheW-lke_dom"/>
</dbReference>
<comment type="subcellular location">
    <subcellularLocation>
        <location evidence="1">Cytoplasm</location>
    </subcellularLocation>
</comment>
<evidence type="ECO:0000259" key="5">
    <source>
        <dbReference type="PROSITE" id="PS50851"/>
    </source>
</evidence>
<dbReference type="InterPro" id="IPR036061">
    <property type="entry name" value="CheW-like_dom_sf"/>
</dbReference>
<dbReference type="OrthoDB" id="9794382at2"/>
<evidence type="ECO:0000256" key="1">
    <source>
        <dbReference type="ARBA" id="ARBA00004496"/>
    </source>
</evidence>
<protein>
    <recommendedName>
        <fullName evidence="2">Chemotaxis protein CheW</fullName>
    </recommendedName>
</protein>
<evidence type="ECO:0000256" key="4">
    <source>
        <dbReference type="ARBA" id="ARBA00022500"/>
    </source>
</evidence>
<proteinExistence type="predicted"/>
<keyword evidence="4" id="KW-0145">Chemotaxis</keyword>
<comment type="caution">
    <text evidence="6">The sequence shown here is derived from an EMBL/GenBank/DDBJ whole genome shotgun (WGS) entry which is preliminary data.</text>
</comment>
<dbReference type="FunFam" id="2.40.50.180:FF:000002">
    <property type="entry name" value="Chemotaxis protein CheW"/>
    <property type="match status" value="1"/>
</dbReference>